<dbReference type="AlphaFoldDB" id="A0A1D6LL29"/>
<keyword evidence="1" id="KW-1133">Transmembrane helix</keyword>
<gene>
    <name evidence="2" type="ORF">ZEAMMB73_Zm00001d036167</name>
</gene>
<sequence length="59" mass="6689">MQLLLYSVNCLVIQFLFYLVNCVVLHTYCSFFCIKCSSDEVMHCTCTTELNLCTCACCG</sequence>
<dbReference type="InParanoid" id="A0A1D6LL29"/>
<evidence type="ECO:0000313" key="2">
    <source>
        <dbReference type="EMBL" id="AQK80394.1"/>
    </source>
</evidence>
<keyword evidence="1" id="KW-0812">Transmembrane</keyword>
<name>A0A1D6LL29_MAIZE</name>
<accession>A0A1D6LL29</accession>
<proteinExistence type="predicted"/>
<reference evidence="2" key="1">
    <citation type="submission" date="2015-12" db="EMBL/GenBank/DDBJ databases">
        <title>Update maize B73 reference genome by single molecule sequencing technologies.</title>
        <authorList>
            <consortium name="Maize Genome Sequencing Project"/>
            <person name="Ware D."/>
        </authorList>
    </citation>
    <scope>NUCLEOTIDE SEQUENCE</scope>
    <source>
        <tissue evidence="2">Seedling</tissue>
    </source>
</reference>
<protein>
    <submittedName>
        <fullName evidence="2">Uncharacterized protein</fullName>
    </submittedName>
</protein>
<dbReference type="EMBL" id="CM000782">
    <property type="protein sequence ID" value="AQK80394.1"/>
    <property type="molecule type" value="Genomic_DNA"/>
</dbReference>
<feature type="transmembrane region" description="Helical" evidence="1">
    <location>
        <begin position="12"/>
        <end position="34"/>
    </location>
</feature>
<keyword evidence="1" id="KW-0472">Membrane</keyword>
<dbReference type="EMBL" id="CM000782">
    <property type="protein sequence ID" value="AQK80395.1"/>
    <property type="molecule type" value="Genomic_DNA"/>
</dbReference>
<organism evidence="2">
    <name type="scientific">Zea mays</name>
    <name type="common">Maize</name>
    <dbReference type="NCBI Taxonomy" id="4577"/>
    <lineage>
        <taxon>Eukaryota</taxon>
        <taxon>Viridiplantae</taxon>
        <taxon>Streptophyta</taxon>
        <taxon>Embryophyta</taxon>
        <taxon>Tracheophyta</taxon>
        <taxon>Spermatophyta</taxon>
        <taxon>Magnoliopsida</taxon>
        <taxon>Liliopsida</taxon>
        <taxon>Poales</taxon>
        <taxon>Poaceae</taxon>
        <taxon>PACMAD clade</taxon>
        <taxon>Panicoideae</taxon>
        <taxon>Andropogonodae</taxon>
        <taxon>Andropogoneae</taxon>
        <taxon>Tripsacinae</taxon>
        <taxon>Zea</taxon>
    </lineage>
</organism>
<evidence type="ECO:0000256" key="1">
    <source>
        <dbReference type="SAM" id="Phobius"/>
    </source>
</evidence>